<dbReference type="AlphaFoldDB" id="A0A6A6CSC3"/>
<organism evidence="1 2">
    <name type="scientific">Zasmidium cellare ATCC 36951</name>
    <dbReference type="NCBI Taxonomy" id="1080233"/>
    <lineage>
        <taxon>Eukaryota</taxon>
        <taxon>Fungi</taxon>
        <taxon>Dikarya</taxon>
        <taxon>Ascomycota</taxon>
        <taxon>Pezizomycotina</taxon>
        <taxon>Dothideomycetes</taxon>
        <taxon>Dothideomycetidae</taxon>
        <taxon>Mycosphaerellales</taxon>
        <taxon>Mycosphaerellaceae</taxon>
        <taxon>Zasmidium</taxon>
    </lineage>
</organism>
<reference evidence="1" key="1">
    <citation type="journal article" date="2020" name="Stud. Mycol.">
        <title>101 Dothideomycetes genomes: a test case for predicting lifestyles and emergence of pathogens.</title>
        <authorList>
            <person name="Haridas S."/>
            <person name="Albert R."/>
            <person name="Binder M."/>
            <person name="Bloem J."/>
            <person name="Labutti K."/>
            <person name="Salamov A."/>
            <person name="Andreopoulos B."/>
            <person name="Baker S."/>
            <person name="Barry K."/>
            <person name="Bills G."/>
            <person name="Bluhm B."/>
            <person name="Cannon C."/>
            <person name="Castanera R."/>
            <person name="Culley D."/>
            <person name="Daum C."/>
            <person name="Ezra D."/>
            <person name="Gonzalez J."/>
            <person name="Henrissat B."/>
            <person name="Kuo A."/>
            <person name="Liang C."/>
            <person name="Lipzen A."/>
            <person name="Lutzoni F."/>
            <person name="Magnuson J."/>
            <person name="Mondo S."/>
            <person name="Nolan M."/>
            <person name="Ohm R."/>
            <person name="Pangilinan J."/>
            <person name="Park H.-J."/>
            <person name="Ramirez L."/>
            <person name="Alfaro M."/>
            <person name="Sun H."/>
            <person name="Tritt A."/>
            <person name="Yoshinaga Y."/>
            <person name="Zwiers L.-H."/>
            <person name="Turgeon B."/>
            <person name="Goodwin S."/>
            <person name="Spatafora J."/>
            <person name="Crous P."/>
            <person name="Grigoriev I."/>
        </authorList>
    </citation>
    <scope>NUCLEOTIDE SEQUENCE</scope>
    <source>
        <strain evidence="1">ATCC 36951</strain>
    </source>
</reference>
<evidence type="ECO:0000313" key="2">
    <source>
        <dbReference type="Proteomes" id="UP000799537"/>
    </source>
</evidence>
<gene>
    <name evidence="1" type="ORF">M409DRAFT_20740</name>
</gene>
<keyword evidence="2" id="KW-1185">Reference proteome</keyword>
<dbReference type="GeneID" id="54558799"/>
<accession>A0A6A6CSC3</accession>
<sequence>MTYLLTAGVAPQWLAEQAAKGIDVGPRNESQKIAASIQKMQEDFKQFNSLVLEGIMLRPGDDASWQDFLTLLKKRKWDGITLGGGVRTTPFLSDYFTELIAATTREQPQATLLFPLLPEDIAPAIKKHMPTVD</sequence>
<dbReference type="RefSeq" id="XP_033669611.1">
    <property type="nucleotide sequence ID" value="XM_033805527.1"/>
</dbReference>
<evidence type="ECO:0000313" key="1">
    <source>
        <dbReference type="EMBL" id="KAF2168722.1"/>
    </source>
</evidence>
<dbReference type="Proteomes" id="UP000799537">
    <property type="component" value="Unassembled WGS sequence"/>
</dbReference>
<name>A0A6A6CSC3_ZASCE</name>
<dbReference type="OrthoDB" id="9986861at2759"/>
<proteinExistence type="predicted"/>
<dbReference type="EMBL" id="ML993589">
    <property type="protein sequence ID" value="KAF2168722.1"/>
    <property type="molecule type" value="Genomic_DNA"/>
</dbReference>
<protein>
    <submittedName>
        <fullName evidence="1">Uncharacterized protein</fullName>
    </submittedName>
</protein>